<keyword evidence="1" id="KW-0430">Lectin</keyword>
<gene>
    <name evidence="4" type="ORF">HaLaN_27503</name>
</gene>
<evidence type="ECO:0000259" key="3">
    <source>
        <dbReference type="PROSITE" id="PS50011"/>
    </source>
</evidence>
<reference evidence="4 5" key="1">
    <citation type="submission" date="2020-02" db="EMBL/GenBank/DDBJ databases">
        <title>Draft genome sequence of Haematococcus lacustris strain NIES-144.</title>
        <authorList>
            <person name="Morimoto D."/>
            <person name="Nakagawa S."/>
            <person name="Yoshida T."/>
            <person name="Sawayama S."/>
        </authorList>
    </citation>
    <scope>NUCLEOTIDE SEQUENCE [LARGE SCALE GENOMIC DNA]</scope>
    <source>
        <strain evidence="4 5">NIES-144</strain>
    </source>
</reference>
<dbReference type="GO" id="GO:0005524">
    <property type="term" value="F:ATP binding"/>
    <property type="evidence" value="ECO:0007669"/>
    <property type="project" value="UniProtKB-UniRule"/>
</dbReference>
<keyword evidence="5" id="KW-1185">Reference proteome</keyword>
<dbReference type="GO" id="GO:0030246">
    <property type="term" value="F:carbohydrate binding"/>
    <property type="evidence" value="ECO:0007669"/>
    <property type="project" value="UniProtKB-KW"/>
</dbReference>
<dbReference type="InterPro" id="IPR001245">
    <property type="entry name" value="Ser-Thr/Tyr_kinase_cat_dom"/>
</dbReference>
<dbReference type="PROSITE" id="PS00107">
    <property type="entry name" value="PROTEIN_KINASE_ATP"/>
    <property type="match status" value="1"/>
</dbReference>
<dbReference type="InterPro" id="IPR011009">
    <property type="entry name" value="Kinase-like_dom_sf"/>
</dbReference>
<dbReference type="PANTHER" id="PTHR33589">
    <property type="entry name" value="OS11G0524900 PROTEIN"/>
    <property type="match status" value="1"/>
</dbReference>
<dbReference type="Pfam" id="PF07714">
    <property type="entry name" value="PK_Tyr_Ser-Thr"/>
    <property type="match status" value="1"/>
</dbReference>
<dbReference type="Gene3D" id="3.30.200.20">
    <property type="entry name" value="Phosphorylase Kinase, domain 1"/>
    <property type="match status" value="1"/>
</dbReference>
<dbReference type="SUPFAM" id="SSF56112">
    <property type="entry name" value="Protein kinase-like (PK-like)"/>
    <property type="match status" value="1"/>
</dbReference>
<dbReference type="InterPro" id="IPR052321">
    <property type="entry name" value="PolyBind_ProtTraffic"/>
</dbReference>
<feature type="non-terminal residue" evidence="4">
    <location>
        <position position="120"/>
    </location>
</feature>
<proteinExistence type="predicted"/>
<evidence type="ECO:0000256" key="2">
    <source>
        <dbReference type="PROSITE-ProRule" id="PRU10141"/>
    </source>
</evidence>
<evidence type="ECO:0000313" key="5">
    <source>
        <dbReference type="Proteomes" id="UP000485058"/>
    </source>
</evidence>
<organism evidence="4 5">
    <name type="scientific">Haematococcus lacustris</name>
    <name type="common">Green alga</name>
    <name type="synonym">Haematococcus pluvialis</name>
    <dbReference type="NCBI Taxonomy" id="44745"/>
    <lineage>
        <taxon>Eukaryota</taxon>
        <taxon>Viridiplantae</taxon>
        <taxon>Chlorophyta</taxon>
        <taxon>core chlorophytes</taxon>
        <taxon>Chlorophyceae</taxon>
        <taxon>CS clade</taxon>
        <taxon>Chlamydomonadales</taxon>
        <taxon>Haematococcaceae</taxon>
        <taxon>Haematococcus</taxon>
    </lineage>
</organism>
<dbReference type="PANTHER" id="PTHR33589:SF3">
    <property type="entry name" value="ZYMOGEN GRANULE MEMBRANE PROTEIN 16-LIKE"/>
    <property type="match status" value="1"/>
</dbReference>
<evidence type="ECO:0000256" key="1">
    <source>
        <dbReference type="ARBA" id="ARBA00022734"/>
    </source>
</evidence>
<evidence type="ECO:0000313" key="4">
    <source>
        <dbReference type="EMBL" id="GFH28933.1"/>
    </source>
</evidence>
<feature type="binding site" evidence="2">
    <location>
        <position position="46"/>
    </location>
    <ligand>
        <name>ATP</name>
        <dbReference type="ChEBI" id="CHEBI:30616"/>
    </ligand>
</feature>
<dbReference type="AlphaFoldDB" id="A0A6A0A934"/>
<dbReference type="EMBL" id="BLLF01004107">
    <property type="protein sequence ID" value="GFH28933.1"/>
    <property type="molecule type" value="Genomic_DNA"/>
</dbReference>
<feature type="domain" description="Protein kinase" evidence="3">
    <location>
        <begin position="19"/>
        <end position="120"/>
    </location>
</feature>
<keyword evidence="2" id="KW-0067">ATP-binding</keyword>
<keyword evidence="2" id="KW-0547">Nucleotide-binding</keyword>
<sequence length="120" mass="12964">MRRRLAVESNSSAADIDSIQTNDLLGEGTFGKVYKGLWRGTVVAVKTMVMPANMSGAEKREKMAIMEAAISSSLSHPNIVQDQTPMTSYIEPGLLVTNLDTTMKASGGSMSHTNQNVHSY</sequence>
<accession>A0A6A0A934</accession>
<protein>
    <recommendedName>
        <fullName evidence="3">Protein kinase domain-containing protein</fullName>
    </recommendedName>
</protein>
<name>A0A6A0A934_HAELA</name>
<dbReference type="InterPro" id="IPR017441">
    <property type="entry name" value="Protein_kinase_ATP_BS"/>
</dbReference>
<dbReference type="Proteomes" id="UP000485058">
    <property type="component" value="Unassembled WGS sequence"/>
</dbReference>
<comment type="caution">
    <text evidence="4">The sequence shown here is derived from an EMBL/GenBank/DDBJ whole genome shotgun (WGS) entry which is preliminary data.</text>
</comment>
<dbReference type="InterPro" id="IPR000719">
    <property type="entry name" value="Prot_kinase_dom"/>
</dbReference>
<dbReference type="GO" id="GO:0004672">
    <property type="term" value="F:protein kinase activity"/>
    <property type="evidence" value="ECO:0007669"/>
    <property type="project" value="InterPro"/>
</dbReference>
<dbReference type="PROSITE" id="PS50011">
    <property type="entry name" value="PROTEIN_KINASE_DOM"/>
    <property type="match status" value="1"/>
</dbReference>
<feature type="non-terminal residue" evidence="4">
    <location>
        <position position="1"/>
    </location>
</feature>